<dbReference type="GO" id="GO:0019825">
    <property type="term" value="F:oxygen binding"/>
    <property type="evidence" value="ECO:0007669"/>
    <property type="project" value="InterPro"/>
</dbReference>
<evidence type="ECO:0000313" key="3">
    <source>
        <dbReference type="EMBL" id="MCF4007281.1"/>
    </source>
</evidence>
<dbReference type="AlphaFoldDB" id="A0A9X1TZU3"/>
<dbReference type="InterPro" id="IPR017927">
    <property type="entry name" value="FAD-bd_FR_type"/>
</dbReference>
<dbReference type="SUPFAM" id="SSF63380">
    <property type="entry name" value="Riboflavin synthase domain-like"/>
    <property type="match status" value="1"/>
</dbReference>
<protein>
    <recommendedName>
        <fullName evidence="2">FAD-binding FR-type domain-containing protein</fullName>
    </recommendedName>
</protein>
<dbReference type="PANTHER" id="PTHR47354">
    <property type="entry name" value="NADH OXIDOREDUCTASE HCR"/>
    <property type="match status" value="1"/>
</dbReference>
<dbReference type="InterPro" id="IPR050415">
    <property type="entry name" value="MRET"/>
</dbReference>
<dbReference type="InterPro" id="IPR012292">
    <property type="entry name" value="Globin/Proto"/>
</dbReference>
<evidence type="ECO:0000313" key="4">
    <source>
        <dbReference type="Proteomes" id="UP001139336"/>
    </source>
</evidence>
<organism evidence="3 4">
    <name type="scientific">Corynebacterium uropygiale</name>
    <dbReference type="NCBI Taxonomy" id="1775911"/>
    <lineage>
        <taxon>Bacteria</taxon>
        <taxon>Bacillati</taxon>
        <taxon>Actinomycetota</taxon>
        <taxon>Actinomycetes</taxon>
        <taxon>Mycobacteriales</taxon>
        <taxon>Corynebacteriaceae</taxon>
        <taxon>Corynebacterium</taxon>
    </lineage>
</organism>
<sequence length="418" mass="44586">MSPQHPEEDSPAPLADVAGLLRTRAEAFRAAAHEAFFPRVPQARMLFPRSGRGHAGLVPLLADVLERSSTHIPPHVRAYLAEHGRRHRRHGFPPEAYEDFGQALAHALSRVGVDAHLPPERLALGADILREACAVMAESAARADLDGIPAAWAATVVDVEHRSRRVSVLRLDTGMPLPYLPGQALPVSTDYLGGVWIPLCPAVPATPSGQVEFHVFAPGRARPADLLAQARPGDLWTLGAAEGSLQLPGAGVASAGAGAAGAGADAAHPAPRDLLLLAEGTGIAPLRAMLLELLEHPAPPRVDLLHVAQYPGELYDQVILENLARALPWFRYRLASREPEDPWWLRPASLPRGFRRCAGDIPCVGEENLGALALQGGEDGDYAGRDVLLAGPARATYAAATALYRSGTPFHDISYSAW</sequence>
<comment type="caution">
    <text evidence="3">The sequence shown here is derived from an EMBL/GenBank/DDBJ whole genome shotgun (WGS) entry which is preliminary data.</text>
</comment>
<dbReference type="RefSeq" id="WP_236119420.1">
    <property type="nucleotide sequence ID" value="NZ_JAKGSI010000004.1"/>
</dbReference>
<evidence type="ECO:0000256" key="1">
    <source>
        <dbReference type="ARBA" id="ARBA00001974"/>
    </source>
</evidence>
<dbReference type="InterPro" id="IPR009050">
    <property type="entry name" value="Globin-like_sf"/>
</dbReference>
<dbReference type="InterPro" id="IPR017938">
    <property type="entry name" value="Riboflavin_synthase-like_b-brl"/>
</dbReference>
<dbReference type="PROSITE" id="PS51384">
    <property type="entry name" value="FAD_FR"/>
    <property type="match status" value="1"/>
</dbReference>
<feature type="domain" description="FAD-binding FR-type" evidence="2">
    <location>
        <begin position="149"/>
        <end position="248"/>
    </location>
</feature>
<accession>A0A9X1TZU3</accession>
<proteinExistence type="predicted"/>
<keyword evidence="4" id="KW-1185">Reference proteome</keyword>
<reference evidence="3" key="1">
    <citation type="submission" date="2022-01" db="EMBL/GenBank/DDBJ databases">
        <title>Corynebacterium sp. nov isolated from isolated from the feces of the greater white-fronted geese (Anser albifrons) at Poyang Lake, PR China.</title>
        <authorList>
            <person name="Liu Q."/>
        </authorList>
    </citation>
    <scope>NUCLEOTIDE SEQUENCE</scope>
    <source>
        <strain evidence="3">JCM 32435</strain>
    </source>
</reference>
<comment type="cofactor">
    <cofactor evidence="1">
        <name>FAD</name>
        <dbReference type="ChEBI" id="CHEBI:57692"/>
    </cofactor>
</comment>
<dbReference type="SUPFAM" id="SSF52343">
    <property type="entry name" value="Ferredoxin reductase-like, C-terminal NADP-linked domain"/>
    <property type="match status" value="1"/>
</dbReference>
<dbReference type="GO" id="GO:0016491">
    <property type="term" value="F:oxidoreductase activity"/>
    <property type="evidence" value="ECO:0007669"/>
    <property type="project" value="InterPro"/>
</dbReference>
<dbReference type="EMBL" id="JAKGSI010000004">
    <property type="protein sequence ID" value="MCF4007281.1"/>
    <property type="molecule type" value="Genomic_DNA"/>
</dbReference>
<dbReference type="SUPFAM" id="SSF46458">
    <property type="entry name" value="Globin-like"/>
    <property type="match status" value="1"/>
</dbReference>
<dbReference type="GO" id="GO:0020037">
    <property type="term" value="F:heme binding"/>
    <property type="evidence" value="ECO:0007669"/>
    <property type="project" value="InterPro"/>
</dbReference>
<name>A0A9X1TZU3_9CORY</name>
<dbReference type="Gene3D" id="3.40.50.80">
    <property type="entry name" value="Nucleotide-binding domain of ferredoxin-NADP reductase (FNR) module"/>
    <property type="match status" value="1"/>
</dbReference>
<dbReference type="InterPro" id="IPR039261">
    <property type="entry name" value="FNR_nucleotide-bd"/>
</dbReference>
<evidence type="ECO:0000259" key="2">
    <source>
        <dbReference type="PROSITE" id="PS51384"/>
    </source>
</evidence>
<dbReference type="PANTHER" id="PTHR47354:SF5">
    <property type="entry name" value="PROTEIN RFBI"/>
    <property type="match status" value="1"/>
</dbReference>
<dbReference type="Gene3D" id="1.10.490.10">
    <property type="entry name" value="Globins"/>
    <property type="match status" value="1"/>
</dbReference>
<dbReference type="Proteomes" id="UP001139336">
    <property type="component" value="Unassembled WGS sequence"/>
</dbReference>
<gene>
    <name evidence="3" type="ORF">L1O03_08850</name>
</gene>